<dbReference type="GO" id="GO:0046872">
    <property type="term" value="F:metal ion binding"/>
    <property type="evidence" value="ECO:0007669"/>
    <property type="project" value="UniProtKB-KW"/>
</dbReference>
<evidence type="ECO:0000313" key="7">
    <source>
        <dbReference type="Proteomes" id="UP000009296"/>
    </source>
</evidence>
<evidence type="ECO:0000256" key="1">
    <source>
        <dbReference type="ARBA" id="ARBA00001947"/>
    </source>
</evidence>
<proteinExistence type="predicted"/>
<dbReference type="PANTHER" id="PTHR46233">
    <property type="entry name" value="HYDROXYACYLGLUTATHIONE HYDROLASE GLOC"/>
    <property type="match status" value="1"/>
</dbReference>
<dbReference type="Proteomes" id="UP000009296">
    <property type="component" value="Chromosome"/>
</dbReference>
<comment type="cofactor">
    <cofactor evidence="1">
        <name>Zn(2+)</name>
        <dbReference type="ChEBI" id="CHEBI:29105"/>
    </cofactor>
</comment>
<reference evidence="6" key="1">
    <citation type="submission" date="2011-05" db="EMBL/GenBank/DDBJ databases">
        <title>Complete sequence of chromosome of Methanothermococcus okinawensis IH1.</title>
        <authorList>
            <consortium name="US DOE Joint Genome Institute"/>
            <person name="Lucas S."/>
            <person name="Han J."/>
            <person name="Lapidus A."/>
            <person name="Cheng J.-F."/>
            <person name="Goodwin L."/>
            <person name="Pitluck S."/>
            <person name="Peters L."/>
            <person name="Mikhailova N."/>
            <person name="Held B."/>
            <person name="Han C."/>
            <person name="Tapia R."/>
            <person name="Land M."/>
            <person name="Hauser L."/>
            <person name="Kyrpides N."/>
            <person name="Ivanova N."/>
            <person name="Pagani I."/>
            <person name="Sieprawska-Lupa M."/>
            <person name="Takai K."/>
            <person name="Miyazaki J."/>
            <person name="Whitman W."/>
            <person name="Woyke T."/>
        </authorList>
    </citation>
    <scope>NUCLEOTIDE SEQUENCE</scope>
    <source>
        <strain evidence="6">IH1</strain>
    </source>
</reference>
<evidence type="ECO:0000313" key="6">
    <source>
        <dbReference type="EMBL" id="AEH06899.1"/>
    </source>
</evidence>
<evidence type="ECO:0000256" key="2">
    <source>
        <dbReference type="ARBA" id="ARBA00022723"/>
    </source>
</evidence>
<evidence type="ECO:0000256" key="4">
    <source>
        <dbReference type="ARBA" id="ARBA00022833"/>
    </source>
</evidence>
<evidence type="ECO:0000259" key="5">
    <source>
        <dbReference type="SMART" id="SM00849"/>
    </source>
</evidence>
<dbReference type="HOGENOM" id="CLU_030571_5_4_2"/>
<sequence length="205" mass="23099">MIYKLNGIGYDSNTYLMVGKKNILIDPGTPNTFKLLKDKISNIAKDIDYVINTHCHYDHTGSDYLYEEYFNAPVIIHNLEVDDLKNNTNTTVSGLFGKELISPKEIIPINEISEELKKWDIEIIETPGHTRGSISIIYKDNLITGDTLFAYGVGRWDFPTGSLVDLRSSISKLERIAYERNIVNILPGHGENGNLSAFSNAKLFL</sequence>
<dbReference type="KEGG" id="mok:Metok_0928"/>
<dbReference type="InterPro" id="IPR036866">
    <property type="entry name" value="RibonucZ/Hydroxyglut_hydro"/>
</dbReference>
<dbReference type="SMART" id="SM00849">
    <property type="entry name" value="Lactamase_B"/>
    <property type="match status" value="1"/>
</dbReference>
<dbReference type="STRING" id="647113.Metok_0928"/>
<dbReference type="GO" id="GO:0016787">
    <property type="term" value="F:hydrolase activity"/>
    <property type="evidence" value="ECO:0007669"/>
    <property type="project" value="UniProtKB-KW"/>
</dbReference>
<feature type="domain" description="Metallo-beta-lactamase" evidence="5">
    <location>
        <begin position="11"/>
        <end position="189"/>
    </location>
</feature>
<dbReference type="InterPro" id="IPR051453">
    <property type="entry name" value="MBL_Glyoxalase_II"/>
</dbReference>
<keyword evidence="2" id="KW-0479">Metal-binding</keyword>
<protein>
    <submittedName>
        <fullName evidence="6">Beta-lactamase domain-containing protein</fullName>
    </submittedName>
</protein>
<dbReference type="GeneID" id="10773078"/>
<name>F8AMR8_METOI</name>
<gene>
    <name evidence="6" type="ordered locus">Metok_0928</name>
</gene>
<keyword evidence="3" id="KW-0378">Hydrolase</keyword>
<dbReference type="InterPro" id="IPR001279">
    <property type="entry name" value="Metallo-B-lactamas"/>
</dbReference>
<evidence type="ECO:0000256" key="3">
    <source>
        <dbReference type="ARBA" id="ARBA00022801"/>
    </source>
</evidence>
<dbReference type="PANTHER" id="PTHR46233:SF3">
    <property type="entry name" value="HYDROXYACYLGLUTATHIONE HYDROLASE GLOC"/>
    <property type="match status" value="1"/>
</dbReference>
<keyword evidence="7" id="KW-1185">Reference proteome</keyword>
<dbReference type="RefSeq" id="WP_013867083.1">
    <property type="nucleotide sequence ID" value="NC_015636.1"/>
</dbReference>
<dbReference type="Pfam" id="PF00753">
    <property type="entry name" value="Lactamase_B"/>
    <property type="match status" value="1"/>
</dbReference>
<accession>F8AMR8</accession>
<dbReference type="Gene3D" id="3.60.15.10">
    <property type="entry name" value="Ribonuclease Z/Hydroxyacylglutathione hydrolase-like"/>
    <property type="match status" value="1"/>
</dbReference>
<dbReference type="SUPFAM" id="SSF56281">
    <property type="entry name" value="Metallo-hydrolase/oxidoreductase"/>
    <property type="match status" value="1"/>
</dbReference>
<dbReference type="AlphaFoldDB" id="F8AMR8"/>
<organism evidence="6 7">
    <name type="scientific">Methanothermococcus okinawensis (strain DSM 14208 / JCM 11175 / IH1)</name>
    <dbReference type="NCBI Taxonomy" id="647113"/>
    <lineage>
        <taxon>Archaea</taxon>
        <taxon>Methanobacteriati</taxon>
        <taxon>Methanobacteriota</taxon>
        <taxon>Methanomada group</taxon>
        <taxon>Methanococci</taxon>
        <taxon>Methanococcales</taxon>
        <taxon>Methanococcaceae</taxon>
        <taxon>Methanothermococcus</taxon>
    </lineage>
</organism>
<dbReference type="eggNOG" id="arCOG00504">
    <property type="taxonomic scope" value="Archaea"/>
</dbReference>
<dbReference type="CDD" id="cd06262">
    <property type="entry name" value="metallo-hydrolase-like_MBL-fold"/>
    <property type="match status" value="1"/>
</dbReference>
<keyword evidence="4" id="KW-0862">Zinc</keyword>
<dbReference type="OrthoDB" id="197151at2157"/>
<dbReference type="EMBL" id="CP002792">
    <property type="protein sequence ID" value="AEH06899.1"/>
    <property type="molecule type" value="Genomic_DNA"/>
</dbReference>